<evidence type="ECO:0000313" key="1">
    <source>
        <dbReference type="EMBL" id="EDM80886.1"/>
    </source>
</evidence>
<name>A6FZT0_9BACT</name>
<sequence length="23" mass="2433">MMLGGFPQGSDAFVMILALGIYT</sequence>
<evidence type="ECO:0000313" key="2">
    <source>
        <dbReference type="Proteomes" id="UP000005801"/>
    </source>
</evidence>
<accession>A6FZT0</accession>
<dbReference type="EMBL" id="ABCS01000007">
    <property type="protein sequence ID" value="EDM80886.1"/>
    <property type="molecule type" value="Genomic_DNA"/>
</dbReference>
<comment type="caution">
    <text evidence="1">The sequence shown here is derived from an EMBL/GenBank/DDBJ whole genome shotgun (WGS) entry which is preliminary data.</text>
</comment>
<gene>
    <name evidence="1" type="ORF">PPSIR1_28288</name>
</gene>
<dbReference type="STRING" id="391625.PPSIR1_28288"/>
<dbReference type="AlphaFoldDB" id="A6FZT0"/>
<dbReference type="Proteomes" id="UP000005801">
    <property type="component" value="Unassembled WGS sequence"/>
</dbReference>
<proteinExistence type="predicted"/>
<protein>
    <submittedName>
        <fullName evidence="1">Uncharacterized protein</fullName>
    </submittedName>
</protein>
<reference evidence="1 2" key="1">
    <citation type="submission" date="2007-06" db="EMBL/GenBank/DDBJ databases">
        <authorList>
            <person name="Shimkets L."/>
            <person name="Ferriera S."/>
            <person name="Johnson J."/>
            <person name="Kravitz S."/>
            <person name="Beeson K."/>
            <person name="Sutton G."/>
            <person name="Rogers Y.-H."/>
            <person name="Friedman R."/>
            <person name="Frazier M."/>
            <person name="Venter J.C."/>
        </authorList>
    </citation>
    <scope>NUCLEOTIDE SEQUENCE [LARGE SCALE GENOMIC DNA]</scope>
    <source>
        <strain evidence="1 2">SIR-1</strain>
    </source>
</reference>
<keyword evidence="2" id="KW-1185">Reference proteome</keyword>
<organism evidence="1 2">
    <name type="scientific">Plesiocystis pacifica SIR-1</name>
    <dbReference type="NCBI Taxonomy" id="391625"/>
    <lineage>
        <taxon>Bacteria</taxon>
        <taxon>Pseudomonadati</taxon>
        <taxon>Myxococcota</taxon>
        <taxon>Polyangia</taxon>
        <taxon>Nannocystales</taxon>
        <taxon>Nannocystaceae</taxon>
        <taxon>Plesiocystis</taxon>
    </lineage>
</organism>